<dbReference type="AlphaFoldDB" id="A0A7D9KCS7"/>
<accession>A0A7D9KCS7</accession>
<gene>
    <name evidence="3" type="ORF">PACLA_8A001690</name>
</gene>
<feature type="non-terminal residue" evidence="3">
    <location>
        <position position="444"/>
    </location>
</feature>
<name>A0A7D9KCS7_PARCT</name>
<feature type="compositionally biased region" description="Polar residues" evidence="2">
    <location>
        <begin position="338"/>
        <end position="353"/>
    </location>
</feature>
<feature type="coiled-coil region" evidence="1">
    <location>
        <begin position="233"/>
        <end position="291"/>
    </location>
</feature>
<keyword evidence="1" id="KW-0175">Coiled coil</keyword>
<sequence>MKITLPLSNDISSKALIKADSVTLQTREDQTCVVELLFKMNSSTVINALYSFFGKKKNKLTWSGSLEDLKAFVLTIVDEETAESSTWRSPSGGKWCFDSDQLKVTWYTKSEAILFEGTKAKDLSIRIHGILVESVDRKKAKNSDLNKSLECFMAEASTEVDNNSPDETPGPCTSLLQVSNISCCNISNNNHVENVLGLGESCNHEANKQGLSEVEITSFVPEAVTANPCSACCDTHRRDIDKLNIEIADLKKKAVIANPCSACCDTHGRDIDRLNAEISNLKKKIAFLEGEELANSSMNMQIIHLQRDNSSLIKTVEMLSKQLLNLSEGKGENPPNIPSVNLDKTNVLDPTSKTCEKKKKKRQRKNKGKENKLLQRNPPASDASSPGDASSPLDASLPRDASSPGDASSPNDALSPSGGSSPNNYLPPDKNIAGANATQEVNVT</sequence>
<reference evidence="3" key="1">
    <citation type="submission" date="2020-04" db="EMBL/GenBank/DDBJ databases">
        <authorList>
            <person name="Alioto T."/>
            <person name="Alioto T."/>
            <person name="Gomez Garrido J."/>
        </authorList>
    </citation>
    <scope>NUCLEOTIDE SEQUENCE</scope>
    <source>
        <strain evidence="3">A484AB</strain>
    </source>
</reference>
<dbReference type="EMBL" id="CACRXK020034750">
    <property type="protein sequence ID" value="CAB4044379.1"/>
    <property type="molecule type" value="Genomic_DNA"/>
</dbReference>
<protein>
    <submittedName>
        <fullName evidence="3">Uncharacterized protein</fullName>
    </submittedName>
</protein>
<evidence type="ECO:0000256" key="1">
    <source>
        <dbReference type="SAM" id="Coils"/>
    </source>
</evidence>
<feature type="compositionally biased region" description="Low complexity" evidence="2">
    <location>
        <begin position="378"/>
        <end position="396"/>
    </location>
</feature>
<evidence type="ECO:0000313" key="3">
    <source>
        <dbReference type="EMBL" id="CAB4044379.1"/>
    </source>
</evidence>
<dbReference type="Proteomes" id="UP001152795">
    <property type="component" value="Unassembled WGS sequence"/>
</dbReference>
<keyword evidence="4" id="KW-1185">Reference proteome</keyword>
<feature type="region of interest" description="Disordered" evidence="2">
    <location>
        <begin position="327"/>
        <end position="444"/>
    </location>
</feature>
<organism evidence="3 4">
    <name type="scientific">Paramuricea clavata</name>
    <name type="common">Red gorgonian</name>
    <name type="synonym">Violescent sea-whip</name>
    <dbReference type="NCBI Taxonomy" id="317549"/>
    <lineage>
        <taxon>Eukaryota</taxon>
        <taxon>Metazoa</taxon>
        <taxon>Cnidaria</taxon>
        <taxon>Anthozoa</taxon>
        <taxon>Octocorallia</taxon>
        <taxon>Malacalcyonacea</taxon>
        <taxon>Plexauridae</taxon>
        <taxon>Paramuricea</taxon>
    </lineage>
</organism>
<evidence type="ECO:0000313" key="4">
    <source>
        <dbReference type="Proteomes" id="UP001152795"/>
    </source>
</evidence>
<feature type="compositionally biased region" description="Basic residues" evidence="2">
    <location>
        <begin position="356"/>
        <end position="367"/>
    </location>
</feature>
<comment type="caution">
    <text evidence="3">The sequence shown here is derived from an EMBL/GenBank/DDBJ whole genome shotgun (WGS) entry which is preliminary data.</text>
</comment>
<evidence type="ECO:0000256" key="2">
    <source>
        <dbReference type="SAM" id="MobiDB-lite"/>
    </source>
</evidence>
<proteinExistence type="predicted"/>
<feature type="compositionally biased region" description="Polar residues" evidence="2">
    <location>
        <begin position="405"/>
        <end position="424"/>
    </location>
</feature>